<evidence type="ECO:0000259" key="5">
    <source>
        <dbReference type="PROSITE" id="PS50878"/>
    </source>
</evidence>
<evidence type="ECO:0000256" key="1">
    <source>
        <dbReference type="ARBA" id="ARBA00023157"/>
    </source>
</evidence>
<protein>
    <submittedName>
        <fullName evidence="6">Modular serine protease</fullName>
    </submittedName>
</protein>
<dbReference type="InterPro" id="IPR043502">
    <property type="entry name" value="DNA/RNA_pol_sf"/>
</dbReference>
<feature type="region of interest" description="Disordered" evidence="3">
    <location>
        <begin position="995"/>
        <end position="1025"/>
    </location>
</feature>
<dbReference type="Gene3D" id="2.10.70.10">
    <property type="entry name" value="Complement Module, domain 1"/>
    <property type="match status" value="1"/>
</dbReference>
<organism evidence="6 7">
    <name type="scientific">Eumeta variegata</name>
    <name type="common">Bagworm moth</name>
    <name type="synonym">Eumeta japonica</name>
    <dbReference type="NCBI Taxonomy" id="151549"/>
    <lineage>
        <taxon>Eukaryota</taxon>
        <taxon>Metazoa</taxon>
        <taxon>Ecdysozoa</taxon>
        <taxon>Arthropoda</taxon>
        <taxon>Hexapoda</taxon>
        <taxon>Insecta</taxon>
        <taxon>Pterygota</taxon>
        <taxon>Neoptera</taxon>
        <taxon>Endopterygota</taxon>
        <taxon>Lepidoptera</taxon>
        <taxon>Glossata</taxon>
        <taxon>Ditrysia</taxon>
        <taxon>Tineoidea</taxon>
        <taxon>Psychidae</taxon>
        <taxon>Oiketicinae</taxon>
        <taxon>Eumeta</taxon>
    </lineage>
</organism>
<reference evidence="6 7" key="1">
    <citation type="journal article" date="2019" name="Commun. Biol.">
        <title>The bagworm genome reveals a unique fibroin gene that provides high tensile strength.</title>
        <authorList>
            <person name="Kono N."/>
            <person name="Nakamura H."/>
            <person name="Ohtoshi R."/>
            <person name="Tomita M."/>
            <person name="Numata K."/>
            <person name="Arakawa K."/>
        </authorList>
    </citation>
    <scope>NUCLEOTIDE SEQUENCE [LARGE SCALE GENOMIC DNA]</scope>
</reference>
<sequence>MNTETQTQNKALRSLSSQPTPSSMILFHETGKALVILLESRMSLGSGLSWCVVDDSVKEECLTAICSPELGIIGTFASVVDEVCPYCTAAEGVRYVICDNICSVVFVLRMSELINALRHVDCGRSGISTSTLTLGGTYAKEGELPWHAIVYTKDLKPLSKYVVEPSSPPLCGPPLLERRGKLKPPSRFAVAAGKVHRAWNNPRDVHAQKSDVKYIKIPPKFRGVQTYLESDIAVLHLTTPFVYDAFVRPVCLDFDLGSDRRQLASGNLATISAWGLSAENIKSSQVVQIINMPYVDFTTCNNEVPTYFMPYITWDKICAGYPNGTALCDRDRGGGLVFPMMDGTTHRYYLRGIFSTAPYHDQTGCSSHVAMFTHIRIHELFIDEQLKGAIQPTSCQLPPYPDHGRYNVMNNPKASPGDVLDCYYLEYECDPGYATLSDNQDSQDNQAYCVNGFRSKTPKCEKVCRLEPHPSVEYLCHVPDSYSGRRQCKQFEPNGTSVTANCRAPNYYSNEILRVMRCLDGTWNYVAKCLAVCGASTPKGEILLSGGRESEVGEIPWHVGIYDKGTTLYKYICGGSIIETTMIITAAHCFWSDNKESVLPASQFAVAAGKHYKHFEDSRDKKTQKTDVIDIKVPERFRGRHTSYQDDIALVFLASPLQYDFNIRPVCIDFGIILERKQLVVGNLGKVEKVNDIVDVFIANEGVNRSFNTSLVTINETISIDKPFCEQSELYDITYLRKINCCNIFEWLPTGGTLPPVGNHNLRRDTTASSPPWGVEDSQPREQAGFRADYSTIDHIHVVKQIIEKQEYGQMYDMAFVDYNKGFDSLSHSYIWKTLEKQGIERKYIRIIKEIYGRITATIQFKQQGEEFGNEKGVRQGDPLSPKLFIAVLEDIFRNSDREHFGININGSNLNRLRYADDVVLFAEKPETLQTMLQQLDRESRKADLCMNLTKTKLMTNAVKENIGVRAATGAPGIGGATRAGAAGPGTLVRRLEHAEAKEQPRGGRPARRRPQARPSLGPRTGVFPNSQAELLKGSLAQVAGWGLLNADGKETQELQVVDLPYIDIKQCLDDAPFDFKQYITGDKICAGYTNGTALCRGDSGGGLTFAEIDKGEKRYYLRGVVSTAPQTGQTCNVYAITAFTHVWRHELFIKENYFGA</sequence>
<keyword evidence="7" id="KW-1185">Reference proteome</keyword>
<dbReference type="InterPro" id="IPR043504">
    <property type="entry name" value="Peptidase_S1_PA_chymotrypsin"/>
</dbReference>
<accession>A0A4C1XBU8</accession>
<dbReference type="EMBL" id="BGZK01000790">
    <property type="protein sequence ID" value="GBP60570.1"/>
    <property type="molecule type" value="Genomic_DNA"/>
</dbReference>
<evidence type="ECO:0000313" key="7">
    <source>
        <dbReference type="Proteomes" id="UP000299102"/>
    </source>
</evidence>
<dbReference type="SUPFAM" id="SSF50494">
    <property type="entry name" value="Trypsin-like serine proteases"/>
    <property type="match status" value="3"/>
</dbReference>
<dbReference type="STRING" id="151549.A0A4C1XBU8"/>
<dbReference type="CDD" id="cd01650">
    <property type="entry name" value="RT_nLTR_like"/>
    <property type="match status" value="1"/>
</dbReference>
<dbReference type="PROSITE" id="PS50878">
    <property type="entry name" value="RT_POL"/>
    <property type="match status" value="1"/>
</dbReference>
<evidence type="ECO:0000256" key="2">
    <source>
        <dbReference type="ARBA" id="ARBA00024195"/>
    </source>
</evidence>
<dbReference type="InterPro" id="IPR035976">
    <property type="entry name" value="Sushi/SCR/CCP_sf"/>
</dbReference>
<dbReference type="OrthoDB" id="2019384at2759"/>
<gene>
    <name evidence="6" type="primary">modSP</name>
    <name evidence="6" type="ORF">EVAR_97825_1</name>
</gene>
<keyword evidence="1" id="KW-1015">Disulfide bond</keyword>
<dbReference type="Pfam" id="PF00078">
    <property type="entry name" value="RVT_1"/>
    <property type="match status" value="1"/>
</dbReference>
<proteinExistence type="inferred from homology"/>
<comment type="caution">
    <text evidence="6">The sequence shown here is derived from an EMBL/GenBank/DDBJ whole genome shotgun (WGS) entry which is preliminary data.</text>
</comment>
<dbReference type="SUPFAM" id="SSF56672">
    <property type="entry name" value="DNA/RNA polymerases"/>
    <property type="match status" value="1"/>
</dbReference>
<feature type="domain" description="Peptidase S1" evidence="4">
    <location>
        <begin position="544"/>
        <end position="1155"/>
    </location>
</feature>
<dbReference type="SMART" id="SM00032">
    <property type="entry name" value="CCP"/>
    <property type="match status" value="2"/>
</dbReference>
<keyword evidence="6" id="KW-0645">Protease</keyword>
<dbReference type="SMART" id="SM00020">
    <property type="entry name" value="Tryp_SPc"/>
    <property type="match status" value="2"/>
</dbReference>
<keyword evidence="6" id="KW-0378">Hydrolase</keyword>
<evidence type="ECO:0000256" key="3">
    <source>
        <dbReference type="SAM" id="MobiDB-lite"/>
    </source>
</evidence>
<dbReference type="GO" id="GO:0004252">
    <property type="term" value="F:serine-type endopeptidase activity"/>
    <property type="evidence" value="ECO:0007669"/>
    <property type="project" value="InterPro"/>
</dbReference>
<dbReference type="Gene3D" id="2.40.10.10">
    <property type="entry name" value="Trypsin-like serine proteases"/>
    <property type="match status" value="3"/>
</dbReference>
<dbReference type="InterPro" id="IPR051487">
    <property type="entry name" value="Ser/Thr_Proteases_Immune/Dev"/>
</dbReference>
<dbReference type="InterPro" id="IPR001254">
    <property type="entry name" value="Trypsin_dom"/>
</dbReference>
<dbReference type="PROSITE" id="PS50240">
    <property type="entry name" value="TRYPSIN_DOM"/>
    <property type="match status" value="2"/>
</dbReference>
<dbReference type="InterPro" id="IPR000477">
    <property type="entry name" value="RT_dom"/>
</dbReference>
<dbReference type="Pfam" id="PF00089">
    <property type="entry name" value="Trypsin"/>
    <property type="match status" value="3"/>
</dbReference>
<dbReference type="AlphaFoldDB" id="A0A4C1XBU8"/>
<dbReference type="GO" id="GO:0006508">
    <property type="term" value="P:proteolysis"/>
    <property type="evidence" value="ECO:0007669"/>
    <property type="project" value="UniProtKB-KW"/>
</dbReference>
<evidence type="ECO:0000313" key="6">
    <source>
        <dbReference type="EMBL" id="GBP60570.1"/>
    </source>
</evidence>
<name>A0A4C1XBU8_EUMVA</name>
<dbReference type="PANTHER" id="PTHR24256">
    <property type="entry name" value="TRYPTASE-RELATED"/>
    <property type="match status" value="1"/>
</dbReference>
<dbReference type="Proteomes" id="UP000299102">
    <property type="component" value="Unassembled WGS sequence"/>
</dbReference>
<dbReference type="InterPro" id="IPR000436">
    <property type="entry name" value="Sushi_SCR_CCP_dom"/>
</dbReference>
<feature type="domain" description="Reverse transcriptase" evidence="5">
    <location>
        <begin position="701"/>
        <end position="967"/>
    </location>
</feature>
<evidence type="ECO:0000259" key="4">
    <source>
        <dbReference type="PROSITE" id="PS50240"/>
    </source>
</evidence>
<dbReference type="GO" id="GO:0071897">
    <property type="term" value="P:DNA biosynthetic process"/>
    <property type="evidence" value="ECO:0007669"/>
    <property type="project" value="UniProtKB-ARBA"/>
</dbReference>
<dbReference type="InterPro" id="IPR009003">
    <property type="entry name" value="Peptidase_S1_PA"/>
</dbReference>
<dbReference type="SUPFAM" id="SSF57535">
    <property type="entry name" value="Complement control module/SCR domain"/>
    <property type="match status" value="1"/>
</dbReference>
<comment type="similarity">
    <text evidence="2">Belongs to the peptidase S1 family. CLIP subfamily.</text>
</comment>
<dbReference type="InterPro" id="IPR018114">
    <property type="entry name" value="TRYPSIN_HIS"/>
</dbReference>
<feature type="domain" description="Peptidase S1" evidence="4">
    <location>
        <begin position="133"/>
        <end position="427"/>
    </location>
</feature>
<dbReference type="PROSITE" id="PS00134">
    <property type="entry name" value="TRYPSIN_HIS"/>
    <property type="match status" value="1"/>
</dbReference>